<proteinExistence type="predicted"/>
<reference evidence="2" key="1">
    <citation type="submission" date="2024-03" db="EMBL/GenBank/DDBJ databases">
        <authorList>
            <consortium name="ELIXIR-Norway"/>
            <consortium name="Elixir Norway"/>
        </authorList>
    </citation>
    <scope>NUCLEOTIDE SEQUENCE</scope>
</reference>
<protein>
    <submittedName>
        <fullName evidence="2">Uncharacterized protein</fullName>
    </submittedName>
</protein>
<feature type="region of interest" description="Disordered" evidence="1">
    <location>
        <begin position="1"/>
        <end position="27"/>
    </location>
</feature>
<evidence type="ECO:0000313" key="2">
    <source>
        <dbReference type="EMBL" id="CAK9859037.1"/>
    </source>
</evidence>
<evidence type="ECO:0000313" key="3">
    <source>
        <dbReference type="Proteomes" id="UP001497522"/>
    </source>
</evidence>
<accession>A0ABP1A986</accession>
<keyword evidence="3" id="KW-1185">Reference proteome</keyword>
<organism evidence="2 3">
    <name type="scientific">Sphagnum jensenii</name>
    <dbReference type="NCBI Taxonomy" id="128206"/>
    <lineage>
        <taxon>Eukaryota</taxon>
        <taxon>Viridiplantae</taxon>
        <taxon>Streptophyta</taxon>
        <taxon>Embryophyta</taxon>
        <taxon>Bryophyta</taxon>
        <taxon>Sphagnophytina</taxon>
        <taxon>Sphagnopsida</taxon>
        <taxon>Sphagnales</taxon>
        <taxon>Sphagnaceae</taxon>
        <taxon>Sphagnum</taxon>
    </lineage>
</organism>
<dbReference type="EMBL" id="OZ023711">
    <property type="protein sequence ID" value="CAK9859037.1"/>
    <property type="molecule type" value="Genomic_DNA"/>
</dbReference>
<name>A0ABP1A986_9BRYO</name>
<gene>
    <name evidence="2" type="ORF">CSSPJE1EN2_LOCUS2032</name>
</gene>
<evidence type="ECO:0000256" key="1">
    <source>
        <dbReference type="SAM" id="MobiDB-lite"/>
    </source>
</evidence>
<dbReference type="Proteomes" id="UP001497522">
    <property type="component" value="Chromosome 10"/>
</dbReference>
<sequence length="83" mass="9150">MRQETSATRSSSMSRRCKSDRQQQQIGGEGDAEKLLLLWVVAKSSTLPASVANERSFPLFFRGLLTVPPPSPFPCGPARSVDW</sequence>